<feature type="domain" description="Reverse transcriptase Ty1/copia-type" evidence="1">
    <location>
        <begin position="175"/>
        <end position="226"/>
    </location>
</feature>
<protein>
    <recommendedName>
        <fullName evidence="1">Reverse transcriptase Ty1/copia-type domain-containing protein</fullName>
    </recommendedName>
</protein>
<reference evidence="2" key="1">
    <citation type="journal article" date="2019" name="Sci. Rep.">
        <title>Draft genome of Tanacetum cinerariifolium, the natural source of mosquito coil.</title>
        <authorList>
            <person name="Yamashiro T."/>
            <person name="Shiraishi A."/>
            <person name="Satake H."/>
            <person name="Nakayama K."/>
        </authorList>
    </citation>
    <scope>NUCLEOTIDE SEQUENCE</scope>
</reference>
<dbReference type="Pfam" id="PF07727">
    <property type="entry name" value="RVT_2"/>
    <property type="match status" value="1"/>
</dbReference>
<name>A0A699IDK2_TANCI</name>
<sequence length="419" mass="48726">MKWYDYEYLEEIVVRREDNILYKFMEDDFPRLNLHDIKDLLLLLVQKKLSNLEKYVIFDLNVELRMFTRRIVILKRVKDLQLGVKRYQNKLNLTKPETFRSDIINMTPYTAYKNPQEMCFMILLTTRGWNICRRGNEVTWTKKAEDGSSVAELGRVKGFIIIAIIYDLGVIVRKEEGIDFKESFAPVARLEAVRIFLVFAAHMNLIVYQMDVKMAFSNGILREEVHASCAWYALLSSFLLSQGFSKGTVDLTPFISRKGNDILLISQSPIGIFLHQSKYALKSLKKYRMESCDPVDTSIVEKFKLDEDTQGKAVDPTHYHGMVGTLMYLTSSRQTCAIALCCNNVQHSRSKHIDIRCHFIIEQVENGVIELYFFSTEYQLADIFTKALCQERIEFLIDKLGMRIFTLETLKELADEAKE</sequence>
<dbReference type="CDD" id="cd09272">
    <property type="entry name" value="RNase_HI_RT_Ty1"/>
    <property type="match status" value="1"/>
</dbReference>
<evidence type="ECO:0000313" key="2">
    <source>
        <dbReference type="EMBL" id="GEZ44109.1"/>
    </source>
</evidence>
<dbReference type="InterPro" id="IPR013103">
    <property type="entry name" value="RVT_2"/>
</dbReference>
<gene>
    <name evidence="2" type="ORF">Tci_516082</name>
</gene>
<accession>A0A699IDK2</accession>
<dbReference type="EMBL" id="BKCJ010279284">
    <property type="protein sequence ID" value="GEZ44109.1"/>
    <property type="molecule type" value="Genomic_DNA"/>
</dbReference>
<proteinExistence type="predicted"/>
<dbReference type="AlphaFoldDB" id="A0A699IDK2"/>
<dbReference type="PANTHER" id="PTHR11439">
    <property type="entry name" value="GAG-POL-RELATED RETROTRANSPOSON"/>
    <property type="match status" value="1"/>
</dbReference>
<evidence type="ECO:0000259" key="1">
    <source>
        <dbReference type="Pfam" id="PF07727"/>
    </source>
</evidence>
<dbReference type="PANTHER" id="PTHR11439:SF483">
    <property type="entry name" value="PEPTIDE SYNTHASE GLIP-LIKE, PUTATIVE (AFU_ORTHOLOGUE AFUA_3G12920)-RELATED"/>
    <property type="match status" value="1"/>
</dbReference>
<organism evidence="2">
    <name type="scientific">Tanacetum cinerariifolium</name>
    <name type="common">Dalmatian daisy</name>
    <name type="synonym">Chrysanthemum cinerariifolium</name>
    <dbReference type="NCBI Taxonomy" id="118510"/>
    <lineage>
        <taxon>Eukaryota</taxon>
        <taxon>Viridiplantae</taxon>
        <taxon>Streptophyta</taxon>
        <taxon>Embryophyta</taxon>
        <taxon>Tracheophyta</taxon>
        <taxon>Spermatophyta</taxon>
        <taxon>Magnoliopsida</taxon>
        <taxon>eudicotyledons</taxon>
        <taxon>Gunneridae</taxon>
        <taxon>Pentapetalae</taxon>
        <taxon>asterids</taxon>
        <taxon>campanulids</taxon>
        <taxon>Asterales</taxon>
        <taxon>Asteraceae</taxon>
        <taxon>Asteroideae</taxon>
        <taxon>Anthemideae</taxon>
        <taxon>Anthemidinae</taxon>
        <taxon>Tanacetum</taxon>
    </lineage>
</organism>
<comment type="caution">
    <text evidence="2">The sequence shown here is derived from an EMBL/GenBank/DDBJ whole genome shotgun (WGS) entry which is preliminary data.</text>
</comment>